<protein>
    <submittedName>
        <fullName evidence="1">Uncharacterized protein</fullName>
    </submittedName>
</protein>
<keyword evidence="2" id="KW-1185">Reference proteome</keyword>
<dbReference type="EMBL" id="CM001887">
    <property type="protein sequence ID" value="EOY31408.1"/>
    <property type="molecule type" value="Genomic_DNA"/>
</dbReference>
<dbReference type="InParanoid" id="A0A061GPS3"/>
<organism evidence="1 2">
    <name type="scientific">Theobroma cacao</name>
    <name type="common">Cacao</name>
    <name type="synonym">Cocoa</name>
    <dbReference type="NCBI Taxonomy" id="3641"/>
    <lineage>
        <taxon>Eukaryota</taxon>
        <taxon>Viridiplantae</taxon>
        <taxon>Streptophyta</taxon>
        <taxon>Embryophyta</taxon>
        <taxon>Tracheophyta</taxon>
        <taxon>Spermatophyta</taxon>
        <taxon>Magnoliopsida</taxon>
        <taxon>eudicotyledons</taxon>
        <taxon>Gunneridae</taxon>
        <taxon>Pentapetalae</taxon>
        <taxon>rosids</taxon>
        <taxon>malvids</taxon>
        <taxon>Malvales</taxon>
        <taxon>Malvaceae</taxon>
        <taxon>Byttnerioideae</taxon>
        <taxon>Theobroma</taxon>
    </lineage>
</organism>
<dbReference type="Proteomes" id="UP000026915">
    <property type="component" value="Chromosome 9"/>
</dbReference>
<dbReference type="Gramene" id="EOY31408">
    <property type="protein sequence ID" value="EOY31408"/>
    <property type="gene ID" value="TCM_038346"/>
</dbReference>
<proteinExistence type="predicted"/>
<evidence type="ECO:0000313" key="2">
    <source>
        <dbReference type="Proteomes" id="UP000026915"/>
    </source>
</evidence>
<dbReference type="AlphaFoldDB" id="A0A061GPS3"/>
<evidence type="ECO:0000313" key="1">
    <source>
        <dbReference type="EMBL" id="EOY31408.1"/>
    </source>
</evidence>
<dbReference type="HOGENOM" id="CLU_1899989_0_0_1"/>
<reference evidence="1 2" key="1">
    <citation type="journal article" date="2013" name="Genome Biol.">
        <title>The genome sequence of the most widely cultivated cacao type and its use to identify candidate genes regulating pod color.</title>
        <authorList>
            <person name="Motamayor J.C."/>
            <person name="Mockaitis K."/>
            <person name="Schmutz J."/>
            <person name="Haiminen N."/>
            <person name="Iii D.L."/>
            <person name="Cornejo O."/>
            <person name="Findley S.D."/>
            <person name="Zheng P."/>
            <person name="Utro F."/>
            <person name="Royaert S."/>
            <person name="Saski C."/>
            <person name="Jenkins J."/>
            <person name="Podicheti R."/>
            <person name="Zhao M."/>
            <person name="Scheffler B.E."/>
            <person name="Stack J.C."/>
            <person name="Feltus F.A."/>
            <person name="Mustiga G.M."/>
            <person name="Amores F."/>
            <person name="Phillips W."/>
            <person name="Marelli J.P."/>
            <person name="May G.D."/>
            <person name="Shapiro H."/>
            <person name="Ma J."/>
            <person name="Bustamante C.D."/>
            <person name="Schnell R.J."/>
            <person name="Main D."/>
            <person name="Gilbert D."/>
            <person name="Parida L."/>
            <person name="Kuhn D.N."/>
        </authorList>
    </citation>
    <scope>NUCLEOTIDE SEQUENCE [LARGE SCALE GENOMIC DNA]</scope>
    <source>
        <strain evidence="2">cv. Matina 1-6</strain>
    </source>
</reference>
<sequence length="148" mass="16915">MATVQGYSGGISIVQAFRGQFCVEGFNFRAIFSQIILVRDSKASFHSLSYNMKCMDEMGTQWDSNQVYEMSKLRVATWAKAKWPHDYGVVLNTYKCPNVRIEAAKVKIVRQVKRWSKPAYGWMKFNVDGATQGCLKEVRIQGVLRDDT</sequence>
<accession>A0A061GPS3</accession>
<gene>
    <name evidence="1" type="ORF">TCM_038346</name>
</gene>
<name>A0A061GPS3_THECC</name>